<evidence type="ECO:0000256" key="5">
    <source>
        <dbReference type="ARBA" id="ARBA00022989"/>
    </source>
</evidence>
<dbReference type="InterPro" id="IPR003663">
    <property type="entry name" value="Sugar/inositol_transpt"/>
</dbReference>
<evidence type="ECO:0000256" key="4">
    <source>
        <dbReference type="ARBA" id="ARBA00022692"/>
    </source>
</evidence>
<sequence>MVSKVQGVRKDDVEIEAPHLARVDWMTDPGLRRLYFWAFIICIASATTGYDASMLNNLRMLDPFKHYFGNPQGTQLGLLTALYSIGAIVSLPVTPYIADHFGRKAAIALGCVVMVTGASVQGAARNLTYFMVGRFMMGFGNSLAQLSSPLLLTELCHPQHRGRVTAVYNCLWNVGAIICTWLTFGTKRIGNDWCWRVPALSQAFPSIIQLIFIFFIPESPRWLIAKGRNEEALNILGKYHANGDLTNPTVQFEFHEIRETLRIEFQYQKSSSYLDFFKSRGNRYRLLLLASLGLFSQWSGNGLVSYYATDVYDSIGIVDKDTQLGLNGGLTIMSLIVSVSCALLVDRVGRRPLFIAATASMCVCFVIWTVASSQQEHKQSIPAGRVVIAFIWVFSFAYALAWTGLLVAYTVEILPFKIRAKGLMVMNVFIQVALTINQYVNPLGFQHLKPTWKFYTIYAVWIFLELLFVCIFYVETRGPTLEEVAKIFDGDDVEVPRSNSNADPFDEFAVMTSGFEKEMEPIHSVRYENIRLDKL</sequence>
<feature type="transmembrane region" description="Helical" evidence="8">
    <location>
        <begin position="34"/>
        <end position="55"/>
    </location>
</feature>
<feature type="transmembrane region" description="Helical" evidence="8">
    <location>
        <begin position="452"/>
        <end position="474"/>
    </location>
</feature>
<feature type="transmembrane region" description="Helical" evidence="8">
    <location>
        <begin position="383"/>
        <end position="411"/>
    </location>
</feature>
<dbReference type="Proteomes" id="UP000799291">
    <property type="component" value="Unassembled WGS sequence"/>
</dbReference>
<dbReference type="OrthoDB" id="6133115at2759"/>
<keyword evidence="5 8" id="KW-1133">Transmembrane helix</keyword>
<dbReference type="PANTHER" id="PTHR48022">
    <property type="entry name" value="PLASTIDIC GLUCOSE TRANSPORTER 4"/>
    <property type="match status" value="1"/>
</dbReference>
<dbReference type="FunFam" id="1.20.1250.20:FF:000117">
    <property type="entry name" value="MFS hexose transporter"/>
    <property type="match status" value="1"/>
</dbReference>
<organism evidence="10 11">
    <name type="scientific">Lentithecium fluviatile CBS 122367</name>
    <dbReference type="NCBI Taxonomy" id="1168545"/>
    <lineage>
        <taxon>Eukaryota</taxon>
        <taxon>Fungi</taxon>
        <taxon>Dikarya</taxon>
        <taxon>Ascomycota</taxon>
        <taxon>Pezizomycotina</taxon>
        <taxon>Dothideomycetes</taxon>
        <taxon>Pleosporomycetidae</taxon>
        <taxon>Pleosporales</taxon>
        <taxon>Massarineae</taxon>
        <taxon>Lentitheciaceae</taxon>
        <taxon>Lentithecium</taxon>
    </lineage>
</organism>
<gene>
    <name evidence="10" type="ORF">K458DRAFT_433589</name>
</gene>
<dbReference type="InterPro" id="IPR036259">
    <property type="entry name" value="MFS_trans_sf"/>
</dbReference>
<proteinExistence type="inferred from homology"/>
<evidence type="ECO:0000256" key="6">
    <source>
        <dbReference type="ARBA" id="ARBA00023136"/>
    </source>
</evidence>
<dbReference type="InterPro" id="IPR005828">
    <property type="entry name" value="MFS_sugar_transport-like"/>
</dbReference>
<accession>A0A6G1ITU3</accession>
<dbReference type="PRINTS" id="PR00171">
    <property type="entry name" value="SUGRTRNSPORT"/>
</dbReference>
<comment type="similarity">
    <text evidence="2 7">Belongs to the major facilitator superfamily. Sugar transporter (TC 2.A.1.1) family.</text>
</comment>
<dbReference type="SUPFAM" id="SSF103473">
    <property type="entry name" value="MFS general substrate transporter"/>
    <property type="match status" value="1"/>
</dbReference>
<feature type="transmembrane region" description="Helical" evidence="8">
    <location>
        <begin position="164"/>
        <end position="184"/>
    </location>
</feature>
<feature type="transmembrane region" description="Helical" evidence="8">
    <location>
        <begin position="196"/>
        <end position="216"/>
    </location>
</feature>
<evidence type="ECO:0000313" key="11">
    <source>
        <dbReference type="Proteomes" id="UP000799291"/>
    </source>
</evidence>
<dbReference type="GO" id="GO:0016020">
    <property type="term" value="C:membrane"/>
    <property type="evidence" value="ECO:0007669"/>
    <property type="project" value="UniProtKB-SubCell"/>
</dbReference>
<dbReference type="PROSITE" id="PS50850">
    <property type="entry name" value="MFS"/>
    <property type="match status" value="1"/>
</dbReference>
<dbReference type="Gene3D" id="1.20.1250.20">
    <property type="entry name" value="MFS general substrate transporter like domains"/>
    <property type="match status" value="1"/>
</dbReference>
<feature type="transmembrane region" description="Helical" evidence="8">
    <location>
        <begin position="105"/>
        <end position="124"/>
    </location>
</feature>
<dbReference type="PANTHER" id="PTHR48022:SF31">
    <property type="entry name" value="HEXOSE TRANSPORTER"/>
    <property type="match status" value="1"/>
</dbReference>
<evidence type="ECO:0000256" key="1">
    <source>
        <dbReference type="ARBA" id="ARBA00004141"/>
    </source>
</evidence>
<keyword evidence="6 8" id="KW-0472">Membrane</keyword>
<evidence type="ECO:0000256" key="2">
    <source>
        <dbReference type="ARBA" id="ARBA00010992"/>
    </source>
</evidence>
<name>A0A6G1ITU3_9PLEO</name>
<evidence type="ECO:0000256" key="8">
    <source>
        <dbReference type="SAM" id="Phobius"/>
    </source>
</evidence>
<evidence type="ECO:0000256" key="7">
    <source>
        <dbReference type="RuleBase" id="RU003346"/>
    </source>
</evidence>
<dbReference type="GO" id="GO:0005351">
    <property type="term" value="F:carbohydrate:proton symporter activity"/>
    <property type="evidence" value="ECO:0007669"/>
    <property type="project" value="TreeGrafter"/>
</dbReference>
<feature type="transmembrane region" description="Helical" evidence="8">
    <location>
        <begin position="423"/>
        <end position="440"/>
    </location>
</feature>
<dbReference type="Pfam" id="PF00083">
    <property type="entry name" value="Sugar_tr"/>
    <property type="match status" value="1"/>
</dbReference>
<dbReference type="NCBIfam" id="TIGR00879">
    <property type="entry name" value="SP"/>
    <property type="match status" value="1"/>
</dbReference>
<feature type="transmembrane region" description="Helical" evidence="8">
    <location>
        <begin position="75"/>
        <end position="98"/>
    </location>
</feature>
<feature type="transmembrane region" description="Helical" evidence="8">
    <location>
        <begin position="352"/>
        <end position="371"/>
    </location>
</feature>
<comment type="subcellular location">
    <subcellularLocation>
        <location evidence="1">Membrane</location>
        <topology evidence="1">Multi-pass membrane protein</topology>
    </subcellularLocation>
</comment>
<dbReference type="InterPro" id="IPR050360">
    <property type="entry name" value="MFS_Sugar_Transporters"/>
</dbReference>
<feature type="transmembrane region" description="Helical" evidence="8">
    <location>
        <begin position="328"/>
        <end position="345"/>
    </location>
</feature>
<dbReference type="InterPro" id="IPR020846">
    <property type="entry name" value="MFS_dom"/>
</dbReference>
<feature type="transmembrane region" description="Helical" evidence="8">
    <location>
        <begin position="130"/>
        <end position="152"/>
    </location>
</feature>
<protein>
    <submittedName>
        <fullName evidence="10">General substrate transporter</fullName>
    </submittedName>
</protein>
<dbReference type="AlphaFoldDB" id="A0A6G1ITU3"/>
<evidence type="ECO:0000256" key="3">
    <source>
        <dbReference type="ARBA" id="ARBA00022448"/>
    </source>
</evidence>
<reference evidence="10" key="1">
    <citation type="journal article" date="2020" name="Stud. Mycol.">
        <title>101 Dothideomycetes genomes: a test case for predicting lifestyles and emergence of pathogens.</title>
        <authorList>
            <person name="Haridas S."/>
            <person name="Albert R."/>
            <person name="Binder M."/>
            <person name="Bloem J."/>
            <person name="Labutti K."/>
            <person name="Salamov A."/>
            <person name="Andreopoulos B."/>
            <person name="Baker S."/>
            <person name="Barry K."/>
            <person name="Bills G."/>
            <person name="Bluhm B."/>
            <person name="Cannon C."/>
            <person name="Castanera R."/>
            <person name="Culley D."/>
            <person name="Daum C."/>
            <person name="Ezra D."/>
            <person name="Gonzalez J."/>
            <person name="Henrissat B."/>
            <person name="Kuo A."/>
            <person name="Liang C."/>
            <person name="Lipzen A."/>
            <person name="Lutzoni F."/>
            <person name="Magnuson J."/>
            <person name="Mondo S."/>
            <person name="Nolan M."/>
            <person name="Ohm R."/>
            <person name="Pangilinan J."/>
            <person name="Park H.-J."/>
            <person name="Ramirez L."/>
            <person name="Alfaro M."/>
            <person name="Sun H."/>
            <person name="Tritt A."/>
            <person name="Yoshinaga Y."/>
            <person name="Zwiers L.-H."/>
            <person name="Turgeon B."/>
            <person name="Goodwin S."/>
            <person name="Spatafora J."/>
            <person name="Crous P."/>
            <person name="Grigoriev I."/>
        </authorList>
    </citation>
    <scope>NUCLEOTIDE SEQUENCE</scope>
    <source>
        <strain evidence="10">CBS 122367</strain>
    </source>
</reference>
<evidence type="ECO:0000259" key="9">
    <source>
        <dbReference type="PROSITE" id="PS50850"/>
    </source>
</evidence>
<keyword evidence="3 7" id="KW-0813">Transport</keyword>
<feature type="transmembrane region" description="Helical" evidence="8">
    <location>
        <begin position="286"/>
        <end position="308"/>
    </location>
</feature>
<feature type="domain" description="Major facilitator superfamily (MFS) profile" evidence="9">
    <location>
        <begin position="37"/>
        <end position="477"/>
    </location>
</feature>
<keyword evidence="4 8" id="KW-0812">Transmembrane</keyword>
<keyword evidence="11" id="KW-1185">Reference proteome</keyword>
<evidence type="ECO:0000313" key="10">
    <source>
        <dbReference type="EMBL" id="KAF2681400.1"/>
    </source>
</evidence>
<dbReference type="EMBL" id="MU005591">
    <property type="protein sequence ID" value="KAF2681400.1"/>
    <property type="molecule type" value="Genomic_DNA"/>
</dbReference>